<sequence>MRRVENLLRSTPFRLALSFAGLVILAFLLSGGIVYQTMSANLNRRLDEAVRQTYSTIAATYGESDVEDLITAVNAHAGRNSGNDQLISLTGAQGESLAGNLSAVDLPTGFSTVPEGTPGFPDTAPYRAYSARVGSTNLTVAQSYSETEELEHLLLASFAWAAVIVAGLAVAGGAFLASRVQRRLDVIGETMVAVSQGKLEARIPQLGRDDDIDAVSNRINAALDQLSSLVEGMKQVSSDIAHDLKTPLNRLHMILDGAAEKAGLREDVSADLAEARAESSQINETFDALLRIAQIEAGARKARFVRLDLAEIVASIAEIYADVAEDDGKMLVLTGTDSTGWVTGDRELLTQLFANLVENAIRHTPPGTRIEVSLSGQAGGKLAATVVDDGPGIPPHEHDKVFQRLYRLDKSRSTPGTGVGLSLVKAIADLHGASVSMQERNPGLAAVVTFPG</sequence>
<dbReference type="PANTHER" id="PTHR45436:SF8">
    <property type="entry name" value="HISTIDINE KINASE"/>
    <property type="match status" value="1"/>
</dbReference>
<evidence type="ECO:0000256" key="8">
    <source>
        <dbReference type="ARBA" id="ARBA00022989"/>
    </source>
</evidence>
<dbReference type="RefSeq" id="WP_024924884.1">
    <property type="nucleotide sequence ID" value="NZ_MDEO01000035.1"/>
</dbReference>
<dbReference type="InterPro" id="IPR004358">
    <property type="entry name" value="Sig_transdc_His_kin-like_C"/>
</dbReference>
<comment type="subcellular location">
    <subcellularLocation>
        <location evidence="2">Membrane</location>
    </subcellularLocation>
</comment>
<dbReference type="Pfam" id="PF00512">
    <property type="entry name" value="HisKA"/>
    <property type="match status" value="1"/>
</dbReference>
<dbReference type="InterPro" id="IPR003660">
    <property type="entry name" value="HAMP_dom"/>
</dbReference>
<evidence type="ECO:0000256" key="5">
    <source>
        <dbReference type="ARBA" id="ARBA00022679"/>
    </source>
</evidence>
<evidence type="ECO:0000256" key="4">
    <source>
        <dbReference type="ARBA" id="ARBA00022553"/>
    </source>
</evidence>
<proteinExistence type="predicted"/>
<feature type="domain" description="HAMP" evidence="13">
    <location>
        <begin position="178"/>
        <end position="231"/>
    </location>
</feature>
<dbReference type="SUPFAM" id="SSF47384">
    <property type="entry name" value="Homodimeric domain of signal transducing histidine kinase"/>
    <property type="match status" value="1"/>
</dbReference>
<dbReference type="InterPro" id="IPR005467">
    <property type="entry name" value="His_kinase_dom"/>
</dbReference>
<dbReference type="Gene3D" id="3.30.565.10">
    <property type="entry name" value="Histidine kinase-like ATPase, C-terminal domain"/>
    <property type="match status" value="1"/>
</dbReference>
<evidence type="ECO:0000259" key="13">
    <source>
        <dbReference type="PROSITE" id="PS50885"/>
    </source>
</evidence>
<dbReference type="InterPro" id="IPR036890">
    <property type="entry name" value="HATPase_C_sf"/>
</dbReference>
<evidence type="ECO:0000256" key="9">
    <source>
        <dbReference type="ARBA" id="ARBA00023012"/>
    </source>
</evidence>
<comment type="catalytic activity">
    <reaction evidence="1">
        <text>ATP + protein L-histidine = ADP + protein N-phospho-L-histidine.</text>
        <dbReference type="EC" id="2.7.13.3"/>
    </reaction>
</comment>
<dbReference type="Proteomes" id="UP000094412">
    <property type="component" value="Unassembled WGS sequence"/>
</dbReference>
<keyword evidence="10 11" id="KW-0472">Membrane</keyword>
<dbReference type="PANTHER" id="PTHR45436">
    <property type="entry name" value="SENSOR HISTIDINE KINASE YKOH"/>
    <property type="match status" value="1"/>
</dbReference>
<organism evidence="14 15">
    <name type="scientific">Mesorhizobium hungaricum</name>
    <dbReference type="NCBI Taxonomy" id="1566387"/>
    <lineage>
        <taxon>Bacteria</taxon>
        <taxon>Pseudomonadati</taxon>
        <taxon>Pseudomonadota</taxon>
        <taxon>Alphaproteobacteria</taxon>
        <taxon>Hyphomicrobiales</taxon>
        <taxon>Phyllobacteriaceae</taxon>
        <taxon>Mesorhizobium</taxon>
    </lineage>
</organism>
<keyword evidence="15" id="KW-1185">Reference proteome</keyword>
<dbReference type="InterPro" id="IPR003594">
    <property type="entry name" value="HATPase_dom"/>
</dbReference>
<dbReference type="CDD" id="cd00082">
    <property type="entry name" value="HisKA"/>
    <property type="match status" value="1"/>
</dbReference>
<comment type="caution">
    <text evidence="14">The sequence shown here is derived from an EMBL/GenBank/DDBJ whole genome shotgun (WGS) entry which is preliminary data.</text>
</comment>
<evidence type="ECO:0000313" key="15">
    <source>
        <dbReference type="Proteomes" id="UP000094412"/>
    </source>
</evidence>
<reference evidence="14 15" key="1">
    <citation type="submission" date="2016-08" db="EMBL/GenBank/DDBJ databases">
        <title>Whole genome sequence of Mesorhizobium sp. strain UASWS1009 isolated from industrial sewage.</title>
        <authorList>
            <person name="Crovadore J."/>
            <person name="Calmin G."/>
            <person name="Chablais R."/>
            <person name="Cochard B."/>
            <person name="Lefort F."/>
        </authorList>
    </citation>
    <scope>NUCLEOTIDE SEQUENCE [LARGE SCALE GENOMIC DNA]</scope>
    <source>
        <strain evidence="14 15">UASWS1009</strain>
    </source>
</reference>
<dbReference type="PROSITE" id="PS50885">
    <property type="entry name" value="HAMP"/>
    <property type="match status" value="1"/>
</dbReference>
<feature type="domain" description="Histidine kinase" evidence="12">
    <location>
        <begin position="239"/>
        <end position="452"/>
    </location>
</feature>
<keyword evidence="4" id="KW-0597">Phosphoprotein</keyword>
<dbReference type="EC" id="2.7.13.3" evidence="3"/>
<dbReference type="EMBL" id="MDEO01000035">
    <property type="protein sequence ID" value="OCX14266.1"/>
    <property type="molecule type" value="Genomic_DNA"/>
</dbReference>
<accession>A0A1C2DI02</accession>
<keyword evidence="8 11" id="KW-1133">Transmembrane helix</keyword>
<evidence type="ECO:0000259" key="12">
    <source>
        <dbReference type="PROSITE" id="PS50109"/>
    </source>
</evidence>
<dbReference type="SMART" id="SM00388">
    <property type="entry name" value="HisKA"/>
    <property type="match status" value="1"/>
</dbReference>
<dbReference type="SMART" id="SM00304">
    <property type="entry name" value="HAMP"/>
    <property type="match status" value="1"/>
</dbReference>
<gene>
    <name evidence="14" type="ORF">QV13_17335</name>
</gene>
<keyword evidence="5" id="KW-0808">Transferase</keyword>
<dbReference type="OrthoDB" id="9815202at2"/>
<evidence type="ECO:0000313" key="14">
    <source>
        <dbReference type="EMBL" id="OCX14266.1"/>
    </source>
</evidence>
<dbReference type="PROSITE" id="PS50109">
    <property type="entry name" value="HIS_KIN"/>
    <property type="match status" value="1"/>
</dbReference>
<protein>
    <recommendedName>
        <fullName evidence="3">histidine kinase</fullName>
        <ecNumber evidence="3">2.7.13.3</ecNumber>
    </recommendedName>
</protein>
<dbReference type="AlphaFoldDB" id="A0A1C2DI02"/>
<name>A0A1C2DI02_9HYPH</name>
<dbReference type="GO" id="GO:0005886">
    <property type="term" value="C:plasma membrane"/>
    <property type="evidence" value="ECO:0007669"/>
    <property type="project" value="TreeGrafter"/>
</dbReference>
<dbReference type="Pfam" id="PF02518">
    <property type="entry name" value="HATPase_c"/>
    <property type="match status" value="1"/>
</dbReference>
<dbReference type="GO" id="GO:0000155">
    <property type="term" value="F:phosphorelay sensor kinase activity"/>
    <property type="evidence" value="ECO:0007669"/>
    <property type="project" value="InterPro"/>
</dbReference>
<dbReference type="InterPro" id="IPR036097">
    <property type="entry name" value="HisK_dim/P_sf"/>
</dbReference>
<dbReference type="InterPro" id="IPR003661">
    <property type="entry name" value="HisK_dim/P_dom"/>
</dbReference>
<evidence type="ECO:0000256" key="1">
    <source>
        <dbReference type="ARBA" id="ARBA00000085"/>
    </source>
</evidence>
<dbReference type="Gene3D" id="1.10.287.130">
    <property type="match status" value="1"/>
</dbReference>
<dbReference type="SMART" id="SM00387">
    <property type="entry name" value="HATPase_c"/>
    <property type="match status" value="1"/>
</dbReference>
<evidence type="ECO:0000256" key="2">
    <source>
        <dbReference type="ARBA" id="ARBA00004370"/>
    </source>
</evidence>
<dbReference type="STRING" id="1566387.QV13_17335"/>
<evidence type="ECO:0000256" key="10">
    <source>
        <dbReference type="ARBA" id="ARBA00023136"/>
    </source>
</evidence>
<keyword evidence="6 11" id="KW-0812">Transmembrane</keyword>
<evidence type="ECO:0000256" key="7">
    <source>
        <dbReference type="ARBA" id="ARBA00022777"/>
    </source>
</evidence>
<evidence type="ECO:0000256" key="3">
    <source>
        <dbReference type="ARBA" id="ARBA00012438"/>
    </source>
</evidence>
<dbReference type="PRINTS" id="PR00344">
    <property type="entry name" value="BCTRLSENSOR"/>
</dbReference>
<feature type="transmembrane region" description="Helical" evidence="11">
    <location>
        <begin position="12"/>
        <end position="35"/>
    </location>
</feature>
<keyword evidence="9" id="KW-0902">Two-component regulatory system</keyword>
<feature type="transmembrane region" description="Helical" evidence="11">
    <location>
        <begin position="153"/>
        <end position="177"/>
    </location>
</feature>
<dbReference type="SUPFAM" id="SSF55874">
    <property type="entry name" value="ATPase domain of HSP90 chaperone/DNA topoisomerase II/histidine kinase"/>
    <property type="match status" value="1"/>
</dbReference>
<keyword evidence="7 14" id="KW-0418">Kinase</keyword>
<dbReference type="Gene3D" id="6.10.340.10">
    <property type="match status" value="1"/>
</dbReference>
<dbReference type="InterPro" id="IPR050428">
    <property type="entry name" value="TCS_sensor_his_kinase"/>
</dbReference>
<evidence type="ECO:0000256" key="11">
    <source>
        <dbReference type="SAM" id="Phobius"/>
    </source>
</evidence>
<evidence type="ECO:0000256" key="6">
    <source>
        <dbReference type="ARBA" id="ARBA00022692"/>
    </source>
</evidence>